<dbReference type="SUPFAM" id="SSF46785">
    <property type="entry name" value="Winged helix' DNA-binding domain"/>
    <property type="match status" value="1"/>
</dbReference>
<dbReference type="InterPro" id="IPR005119">
    <property type="entry name" value="LysR_subst-bd"/>
</dbReference>
<dbReference type="STRING" id="1184151.AW736_20905"/>
<dbReference type="AlphaFoldDB" id="A0A178IF71"/>
<name>A0A178IF71_9BACT</name>
<dbReference type="GO" id="GO:0003677">
    <property type="term" value="F:DNA binding"/>
    <property type="evidence" value="ECO:0007669"/>
    <property type="project" value="UniProtKB-KW"/>
</dbReference>
<evidence type="ECO:0000256" key="4">
    <source>
        <dbReference type="ARBA" id="ARBA00023163"/>
    </source>
</evidence>
<dbReference type="InterPro" id="IPR000847">
    <property type="entry name" value="LysR_HTH_N"/>
</dbReference>
<dbReference type="Gene3D" id="3.40.190.10">
    <property type="entry name" value="Periplasmic binding protein-like II"/>
    <property type="match status" value="2"/>
</dbReference>
<dbReference type="GO" id="GO:0003700">
    <property type="term" value="F:DNA-binding transcription factor activity"/>
    <property type="evidence" value="ECO:0007669"/>
    <property type="project" value="InterPro"/>
</dbReference>
<keyword evidence="3" id="KW-0238">DNA-binding</keyword>
<organism evidence="6 7">
    <name type="scientific">Termitidicoccus mucosus</name>
    <dbReference type="NCBI Taxonomy" id="1184151"/>
    <lineage>
        <taxon>Bacteria</taxon>
        <taxon>Pseudomonadati</taxon>
        <taxon>Verrucomicrobiota</taxon>
        <taxon>Opitutia</taxon>
        <taxon>Opitutales</taxon>
        <taxon>Opitutaceae</taxon>
        <taxon>Termitidicoccus</taxon>
    </lineage>
</organism>
<proteinExistence type="inferred from homology"/>
<protein>
    <recommendedName>
        <fullName evidence="5">HTH lysR-type domain-containing protein</fullName>
    </recommendedName>
</protein>
<dbReference type="Gene3D" id="1.10.10.10">
    <property type="entry name" value="Winged helix-like DNA-binding domain superfamily/Winged helix DNA-binding domain"/>
    <property type="match status" value="1"/>
</dbReference>
<dbReference type="SUPFAM" id="SSF53850">
    <property type="entry name" value="Periplasmic binding protein-like II"/>
    <property type="match status" value="1"/>
</dbReference>
<comment type="similarity">
    <text evidence="1">Belongs to the LysR transcriptional regulatory family.</text>
</comment>
<accession>A0A178IF71</accession>
<dbReference type="Proteomes" id="UP000078486">
    <property type="component" value="Unassembled WGS sequence"/>
</dbReference>
<evidence type="ECO:0000313" key="6">
    <source>
        <dbReference type="EMBL" id="OAM87729.1"/>
    </source>
</evidence>
<dbReference type="PROSITE" id="PS50931">
    <property type="entry name" value="HTH_LYSR"/>
    <property type="match status" value="1"/>
</dbReference>
<sequence length="299" mass="32338">MTSNYPLSPRLLRSFLLVAGHGHYRQAAEVGGIAQPLLTRHVQQLEAELGCQLFERSTKRVRLTDAGEYLARRAPEIAGLSTEIVTGCRAASAGQAGLLRIGYSGAAMSGFLSLALRRLQKQRPALELSLHEGNSQELVDGLLAGRHDLAFPLMASDNPAITSVRLAQERIGLVVPDDHPLAVKPRPRLADVRGERVILFPRRLNPVLHDEITHCCRKAGFTAHIVAEASPRPAAISLVAAGQGVTFLSDRLAHLCTPGTVHRKLSGETPKITFIMARQSHRRIPAAAELASLIKSILA</sequence>
<keyword evidence="2" id="KW-0805">Transcription regulation</keyword>
<evidence type="ECO:0000256" key="1">
    <source>
        <dbReference type="ARBA" id="ARBA00009437"/>
    </source>
</evidence>
<dbReference type="PANTHER" id="PTHR30346:SF30">
    <property type="entry name" value="SMALL NEUTRAL PROTEASE REGULATORY PROTEIN"/>
    <property type="match status" value="1"/>
</dbReference>
<dbReference type="CDD" id="cd08414">
    <property type="entry name" value="PBP2_LTTR_aromatics_like"/>
    <property type="match status" value="1"/>
</dbReference>
<dbReference type="EMBL" id="LRRQ01000160">
    <property type="protein sequence ID" value="OAM87729.1"/>
    <property type="molecule type" value="Genomic_DNA"/>
</dbReference>
<evidence type="ECO:0000313" key="7">
    <source>
        <dbReference type="Proteomes" id="UP000078486"/>
    </source>
</evidence>
<keyword evidence="7" id="KW-1185">Reference proteome</keyword>
<keyword evidence="4" id="KW-0804">Transcription</keyword>
<dbReference type="PANTHER" id="PTHR30346">
    <property type="entry name" value="TRANSCRIPTIONAL DUAL REGULATOR HCAR-RELATED"/>
    <property type="match status" value="1"/>
</dbReference>
<dbReference type="PRINTS" id="PR00039">
    <property type="entry name" value="HTHLYSR"/>
</dbReference>
<dbReference type="Pfam" id="PF00126">
    <property type="entry name" value="HTH_1"/>
    <property type="match status" value="1"/>
</dbReference>
<comment type="caution">
    <text evidence="6">The sequence shown here is derived from an EMBL/GenBank/DDBJ whole genome shotgun (WGS) entry which is preliminary data.</text>
</comment>
<dbReference type="InterPro" id="IPR036388">
    <property type="entry name" value="WH-like_DNA-bd_sf"/>
</dbReference>
<gene>
    <name evidence="6" type="ORF">AW736_20905</name>
</gene>
<evidence type="ECO:0000256" key="2">
    <source>
        <dbReference type="ARBA" id="ARBA00023015"/>
    </source>
</evidence>
<feature type="domain" description="HTH lysR-type" evidence="5">
    <location>
        <begin position="7"/>
        <end position="64"/>
    </location>
</feature>
<evidence type="ECO:0000259" key="5">
    <source>
        <dbReference type="PROSITE" id="PS50931"/>
    </source>
</evidence>
<dbReference type="FunFam" id="1.10.10.10:FF:000001">
    <property type="entry name" value="LysR family transcriptional regulator"/>
    <property type="match status" value="1"/>
</dbReference>
<dbReference type="GO" id="GO:0032993">
    <property type="term" value="C:protein-DNA complex"/>
    <property type="evidence" value="ECO:0007669"/>
    <property type="project" value="TreeGrafter"/>
</dbReference>
<reference evidence="6 7" key="1">
    <citation type="submission" date="2016-01" db="EMBL/GenBank/DDBJ databases">
        <title>High potential of lignocellulose degradation of a new Verrucomicrobia species.</title>
        <authorList>
            <person name="Wang Y."/>
            <person name="Shi Y."/>
            <person name="Qiu Z."/>
            <person name="Liu S."/>
            <person name="Yang H."/>
        </authorList>
    </citation>
    <scope>NUCLEOTIDE SEQUENCE [LARGE SCALE GENOMIC DNA]</scope>
    <source>
        <strain evidence="6 7">TSB47</strain>
    </source>
</reference>
<evidence type="ECO:0000256" key="3">
    <source>
        <dbReference type="ARBA" id="ARBA00023125"/>
    </source>
</evidence>
<dbReference type="InterPro" id="IPR036390">
    <property type="entry name" value="WH_DNA-bd_sf"/>
</dbReference>
<dbReference type="Pfam" id="PF03466">
    <property type="entry name" value="LysR_substrate"/>
    <property type="match status" value="1"/>
</dbReference>